<dbReference type="InterPro" id="IPR000152">
    <property type="entry name" value="EGF-type_Asp/Asn_hydroxyl_site"/>
</dbReference>
<feature type="disulfide bond" evidence="10">
    <location>
        <begin position="323"/>
        <end position="332"/>
    </location>
</feature>
<gene>
    <name evidence="15" type="ORF">ACEWY4_007199</name>
</gene>
<feature type="signal peptide" evidence="12">
    <location>
        <begin position="1"/>
        <end position="19"/>
    </location>
</feature>
<dbReference type="SUPFAM" id="SSF57196">
    <property type="entry name" value="EGF/Laminin"/>
    <property type="match status" value="6"/>
</dbReference>
<dbReference type="PROSITE" id="PS50026">
    <property type="entry name" value="EGF_3"/>
    <property type="match status" value="9"/>
</dbReference>
<dbReference type="Proteomes" id="UP001591681">
    <property type="component" value="Unassembled WGS sequence"/>
</dbReference>
<protein>
    <submittedName>
        <fullName evidence="15">Uncharacterized protein</fullName>
    </submittedName>
</protein>
<accession>A0ABD1KFT8</accession>
<feature type="disulfide bond" evidence="10">
    <location>
        <begin position="920"/>
        <end position="929"/>
    </location>
</feature>
<feature type="domain" description="EGF-like" evidence="14">
    <location>
        <begin position="296"/>
        <end position="333"/>
    </location>
</feature>
<feature type="disulfide bond" evidence="10">
    <location>
        <begin position="958"/>
        <end position="967"/>
    </location>
</feature>
<dbReference type="SMART" id="SM00179">
    <property type="entry name" value="EGF_CA"/>
    <property type="match status" value="8"/>
</dbReference>
<keyword evidence="3" id="KW-0812">Transmembrane</keyword>
<feature type="disulfide bond" evidence="10">
    <location>
        <begin position="804"/>
        <end position="814"/>
    </location>
</feature>
<feature type="disulfide bond" evidence="10">
    <location>
        <begin position="825"/>
        <end position="834"/>
    </location>
</feature>
<evidence type="ECO:0000256" key="5">
    <source>
        <dbReference type="ARBA" id="ARBA00022837"/>
    </source>
</evidence>
<proteinExistence type="predicted"/>
<sequence length="1010" mass="110678">MWNISLWIVVLLQAGAVCLETINGCALEPCQHGGSCESLEGNYSCHCSQESLNGQLYGGVNCTVPLIGCRGHRCQNGGTCSPFLINGRHRYTCACPQGFTGPKCRTSTTFSFETDGYLHIAPSLTNGDASLNITLSFRTDQTAGTLLQRRTQNLLLTVELIDGQLRHTMQRAQEPGHILQEVVVDGMLADGRWHKLEALLQDEVLDLTLHCVKGDCPSIKRSSQSPAGPSTSELGSGYIEPRGAPESLLIGGTWDSGATHFIGCIKDFHMESKLVVPGLGLAAKAEQRNVTAGCSDRDKCDDGPCQNRGRCISQGWMRYSCECHRPYEGDNCQEEYITARFGHEDSESYASFLVEDDASETVALSLFIRTRRSQGLLLVLANSTSQYIRVWLDEGRVKVQINNFETLASHGIVHDGHFHLVSVKIEQRRVALFLSARSQGNIPIRNIMVQTGDELYVGGLPDRRASLAFGGYFKGCIQDLRMSSKRLQFYPIGTAVSSYAQQSLIKVTSGCASDNSCSVNPCLNGGVCYSIWDDFACNCPPNTAGQRCEKVMWCELSPCPSTATCSPDADGFQCVSNATFWENSTTLIYRGNGKIERSLVGVSLQLRTRASGGTLLYAERGTKFISISIQSSRLLLELQGTPRLSIESSVAVSDGQWHMAELIMQEPTSPTSKWALVLDGNMEDAVISNASSENLDFLKNDVNILVGGLGPRASSPLVGCLGPLEISGLLLPFYSDFETNLHRPQDEQFLRISGSPSFGCRGVDVCHPDPCQNGGTCTDVFNKFHCKCPIGFGGLHCEHGVDACVSQPCVHGNCSSKPMGFECVCEPGFEGKLCEVQEDVCADNECGHGATCLRGIKRYACLCPRNATGALCRQRVPEIPWYIDRIQHPKLPVSVCGNDKLNFSCFNGGNCSRTDDTCNCMPGFTGQWCEQDVDECASDPCLNGGYCRNLINRFQCICEMSFSGEHCQIDVSDFYAYVFLLLWQNIFQLLSYLIIRLDDDDPEIDWEANE</sequence>
<dbReference type="SMART" id="SM00282">
    <property type="entry name" value="LamG"/>
    <property type="match status" value="3"/>
</dbReference>
<dbReference type="SMART" id="SM00181">
    <property type="entry name" value="EGF"/>
    <property type="match status" value="9"/>
</dbReference>
<comment type="caution">
    <text evidence="15">The sequence shown here is derived from an EMBL/GenBank/DDBJ whole genome shotgun (WGS) entry which is preliminary data.</text>
</comment>
<dbReference type="InterPro" id="IPR001881">
    <property type="entry name" value="EGF-like_Ca-bd_dom"/>
</dbReference>
<comment type="caution">
    <text evidence="10">Lacks conserved residue(s) required for the propagation of feature annotation.</text>
</comment>
<dbReference type="Gene3D" id="2.60.120.200">
    <property type="match status" value="3"/>
</dbReference>
<dbReference type="Pfam" id="PF02210">
    <property type="entry name" value="Laminin_G_2"/>
    <property type="match status" value="3"/>
</dbReference>
<keyword evidence="2 10" id="KW-0245">EGF-like domain</keyword>
<dbReference type="Pfam" id="PF00008">
    <property type="entry name" value="EGF"/>
    <property type="match status" value="7"/>
</dbReference>
<keyword evidence="7" id="KW-0472">Membrane</keyword>
<dbReference type="PROSITE" id="PS00010">
    <property type="entry name" value="ASX_HYDROXYL"/>
    <property type="match status" value="2"/>
</dbReference>
<dbReference type="PANTHER" id="PTHR12916:SF14">
    <property type="entry name" value="CRUMBS 1, CELL POLARITY COMPLEX COMPONENT"/>
    <property type="match status" value="1"/>
</dbReference>
<feature type="domain" description="EGF-like" evidence="14">
    <location>
        <begin position="21"/>
        <end position="63"/>
    </location>
</feature>
<dbReference type="PROSITE" id="PS01187">
    <property type="entry name" value="EGF_CA"/>
    <property type="match status" value="1"/>
</dbReference>
<evidence type="ECO:0000256" key="2">
    <source>
        <dbReference type="ARBA" id="ARBA00022536"/>
    </source>
</evidence>
<dbReference type="GO" id="GO:0071944">
    <property type="term" value="C:cell periphery"/>
    <property type="evidence" value="ECO:0007669"/>
    <property type="project" value="UniProtKB-ARBA"/>
</dbReference>
<feature type="domain" description="EGF-like" evidence="14">
    <location>
        <begin position="800"/>
        <end position="835"/>
    </location>
</feature>
<comment type="subcellular location">
    <subcellularLocation>
        <location evidence="1">Membrane</location>
        <topology evidence="1">Single-pass membrane protein</topology>
    </subcellularLocation>
</comment>
<evidence type="ECO:0000256" key="3">
    <source>
        <dbReference type="ARBA" id="ARBA00022692"/>
    </source>
</evidence>
<feature type="domain" description="EGF-like" evidence="14">
    <location>
        <begin position="892"/>
        <end position="930"/>
    </location>
</feature>
<evidence type="ECO:0000259" key="14">
    <source>
        <dbReference type="PROSITE" id="PS50026"/>
    </source>
</evidence>
<evidence type="ECO:0000256" key="9">
    <source>
        <dbReference type="ARBA" id="ARBA00023180"/>
    </source>
</evidence>
<evidence type="ECO:0000259" key="13">
    <source>
        <dbReference type="PROSITE" id="PS50025"/>
    </source>
</evidence>
<dbReference type="FunFam" id="2.10.25.10:FF:000252">
    <property type="entry name" value="Crumbs homolog 1 (Drosophila)"/>
    <property type="match status" value="1"/>
</dbReference>
<feature type="disulfide bond" evidence="10">
    <location>
        <begin position="95"/>
        <end position="104"/>
    </location>
</feature>
<feature type="domain" description="Laminin G" evidence="13">
    <location>
        <begin position="577"/>
        <end position="760"/>
    </location>
</feature>
<feature type="domain" description="EGF-like" evidence="14">
    <location>
        <begin position="762"/>
        <end position="798"/>
    </location>
</feature>
<dbReference type="GO" id="GO:0120025">
    <property type="term" value="C:plasma membrane bounded cell projection"/>
    <property type="evidence" value="ECO:0007669"/>
    <property type="project" value="UniProtKB-ARBA"/>
</dbReference>
<dbReference type="PROSITE" id="PS50025">
    <property type="entry name" value="LAM_G_DOMAIN"/>
    <property type="match status" value="3"/>
</dbReference>
<dbReference type="GO" id="GO:0016020">
    <property type="term" value="C:membrane"/>
    <property type="evidence" value="ECO:0007669"/>
    <property type="project" value="UniProtKB-SubCell"/>
</dbReference>
<evidence type="ECO:0000313" key="15">
    <source>
        <dbReference type="EMBL" id="KAL2097992.1"/>
    </source>
</evidence>
<evidence type="ECO:0000256" key="10">
    <source>
        <dbReference type="PROSITE-ProRule" id="PRU00076"/>
    </source>
</evidence>
<feature type="domain" description="Laminin G" evidence="13">
    <location>
        <begin position="107"/>
        <end position="294"/>
    </location>
</feature>
<keyword evidence="9" id="KW-0325">Glycoprotein</keyword>
<feature type="disulfide bond" evidence="10">
    <location>
        <begin position="863"/>
        <end position="872"/>
    </location>
</feature>
<evidence type="ECO:0000256" key="6">
    <source>
        <dbReference type="ARBA" id="ARBA00022989"/>
    </source>
</evidence>
<keyword evidence="12" id="KW-0732">Signal</keyword>
<feature type="disulfide bond" evidence="10">
    <location>
        <begin position="788"/>
        <end position="797"/>
    </location>
</feature>
<dbReference type="CDD" id="cd00110">
    <property type="entry name" value="LamG"/>
    <property type="match status" value="3"/>
</dbReference>
<feature type="domain" description="Laminin G" evidence="13">
    <location>
        <begin position="339"/>
        <end position="511"/>
    </location>
</feature>
<name>A0ABD1KFT8_9TELE</name>
<dbReference type="FunFam" id="2.10.25.10:FF:000282">
    <property type="entry name" value="Crumbs cell polarity complex component 2"/>
    <property type="match status" value="1"/>
</dbReference>
<keyword evidence="8 10" id="KW-1015">Disulfide bond</keyword>
<dbReference type="InterPro" id="IPR000742">
    <property type="entry name" value="EGF"/>
</dbReference>
<dbReference type="PANTHER" id="PTHR12916">
    <property type="entry name" value="CYTOCHROME C OXIDASE POLYPEPTIDE VIC-2"/>
    <property type="match status" value="1"/>
</dbReference>
<dbReference type="FunFam" id="2.10.25.10:FF:000247">
    <property type="entry name" value="Delta/notch like EGF repeat containing"/>
    <property type="match status" value="1"/>
</dbReference>
<keyword evidence="4" id="KW-0677">Repeat</keyword>
<dbReference type="GO" id="GO:0007399">
    <property type="term" value="P:nervous system development"/>
    <property type="evidence" value="ECO:0007669"/>
    <property type="project" value="UniProtKB-ARBA"/>
</dbReference>
<feature type="compositionally biased region" description="Polar residues" evidence="11">
    <location>
        <begin position="220"/>
        <end position="234"/>
    </location>
</feature>
<dbReference type="PROSITE" id="PS01186">
    <property type="entry name" value="EGF_2"/>
    <property type="match status" value="5"/>
</dbReference>
<dbReference type="Gene3D" id="2.10.25.10">
    <property type="entry name" value="Laminin"/>
    <property type="match status" value="9"/>
</dbReference>
<evidence type="ECO:0000256" key="7">
    <source>
        <dbReference type="ARBA" id="ARBA00023136"/>
    </source>
</evidence>
<dbReference type="InterPro" id="IPR018097">
    <property type="entry name" value="EGF_Ca-bd_CS"/>
</dbReference>
<keyword evidence="6" id="KW-1133">Transmembrane helix</keyword>
<feature type="chain" id="PRO_5044868956" evidence="12">
    <location>
        <begin position="20"/>
        <end position="1010"/>
    </location>
</feature>
<dbReference type="PROSITE" id="PS00022">
    <property type="entry name" value="EGF_1"/>
    <property type="match status" value="8"/>
</dbReference>
<feature type="domain" description="EGF-like" evidence="14">
    <location>
        <begin position="837"/>
        <end position="873"/>
    </location>
</feature>
<dbReference type="EMBL" id="JBHFQA010000006">
    <property type="protein sequence ID" value="KAL2097992.1"/>
    <property type="molecule type" value="Genomic_DNA"/>
</dbReference>
<evidence type="ECO:0000256" key="1">
    <source>
        <dbReference type="ARBA" id="ARBA00004167"/>
    </source>
</evidence>
<evidence type="ECO:0000256" key="8">
    <source>
        <dbReference type="ARBA" id="ARBA00023157"/>
    </source>
</evidence>
<evidence type="ECO:0000256" key="11">
    <source>
        <dbReference type="SAM" id="MobiDB-lite"/>
    </source>
</evidence>
<reference evidence="15 16" key="1">
    <citation type="submission" date="2024-09" db="EMBL/GenBank/DDBJ databases">
        <title>A chromosome-level genome assembly of Gray's grenadier anchovy, Coilia grayii.</title>
        <authorList>
            <person name="Fu Z."/>
        </authorList>
    </citation>
    <scope>NUCLEOTIDE SEQUENCE [LARGE SCALE GENOMIC DNA]</scope>
    <source>
        <strain evidence="15">G4</strain>
        <tissue evidence="15">Muscle</tissue>
    </source>
</reference>
<feature type="disulfide bond" evidence="10">
    <location>
        <begin position="539"/>
        <end position="548"/>
    </location>
</feature>
<feature type="domain" description="EGF-like" evidence="14">
    <location>
        <begin position="932"/>
        <end position="968"/>
    </location>
</feature>
<evidence type="ECO:0000256" key="4">
    <source>
        <dbReference type="ARBA" id="ARBA00022737"/>
    </source>
</evidence>
<keyword evidence="16" id="KW-1185">Reference proteome</keyword>
<feature type="region of interest" description="Disordered" evidence="11">
    <location>
        <begin position="218"/>
        <end position="238"/>
    </location>
</feature>
<feature type="domain" description="EGF-like" evidence="14">
    <location>
        <begin position="65"/>
        <end position="105"/>
    </location>
</feature>
<dbReference type="SUPFAM" id="SSF49899">
    <property type="entry name" value="Concanavalin A-like lectins/glucanases"/>
    <property type="match status" value="3"/>
</dbReference>
<dbReference type="InterPro" id="IPR013320">
    <property type="entry name" value="ConA-like_dom_sf"/>
</dbReference>
<dbReference type="FunFam" id="2.10.25.10:FF:000348">
    <property type="entry name" value="Crumbs 1, cell polarity complex component"/>
    <property type="match status" value="1"/>
</dbReference>
<evidence type="ECO:0000256" key="12">
    <source>
        <dbReference type="SAM" id="SignalP"/>
    </source>
</evidence>
<feature type="domain" description="EGF-like" evidence="14">
    <location>
        <begin position="513"/>
        <end position="549"/>
    </location>
</feature>
<keyword evidence="5" id="KW-0106">Calcium</keyword>
<dbReference type="AlphaFoldDB" id="A0ABD1KFT8"/>
<dbReference type="InterPro" id="IPR001791">
    <property type="entry name" value="Laminin_G"/>
</dbReference>
<dbReference type="FunFam" id="2.10.25.10:FF:000279">
    <property type="entry name" value="Neurogenic locus notch 1"/>
    <property type="match status" value="1"/>
</dbReference>
<dbReference type="CDD" id="cd00054">
    <property type="entry name" value="EGF_CA"/>
    <property type="match status" value="6"/>
</dbReference>
<organism evidence="15 16">
    <name type="scientific">Coilia grayii</name>
    <name type="common">Gray's grenadier anchovy</name>
    <dbReference type="NCBI Taxonomy" id="363190"/>
    <lineage>
        <taxon>Eukaryota</taxon>
        <taxon>Metazoa</taxon>
        <taxon>Chordata</taxon>
        <taxon>Craniata</taxon>
        <taxon>Vertebrata</taxon>
        <taxon>Euteleostomi</taxon>
        <taxon>Actinopterygii</taxon>
        <taxon>Neopterygii</taxon>
        <taxon>Teleostei</taxon>
        <taxon>Clupei</taxon>
        <taxon>Clupeiformes</taxon>
        <taxon>Clupeoidei</taxon>
        <taxon>Engraulidae</taxon>
        <taxon>Coilinae</taxon>
        <taxon>Coilia</taxon>
    </lineage>
</organism>
<dbReference type="FunFam" id="2.60.120.200:FF:000055">
    <property type="entry name" value="Crumbs cell polarity complex component 1"/>
    <property type="match status" value="1"/>
</dbReference>
<evidence type="ECO:0000313" key="16">
    <source>
        <dbReference type="Proteomes" id="UP001591681"/>
    </source>
</evidence>
<dbReference type="FunFam" id="2.10.25.10:FF:000143">
    <property type="entry name" value="Protein crumbs 1"/>
    <property type="match status" value="1"/>
</dbReference>